<proteinExistence type="predicted"/>
<name>A0A1J5P8G3_9ZZZZ</name>
<accession>A0A1J5P8G3</accession>
<organism evidence="1">
    <name type="scientific">mine drainage metagenome</name>
    <dbReference type="NCBI Taxonomy" id="410659"/>
    <lineage>
        <taxon>unclassified sequences</taxon>
        <taxon>metagenomes</taxon>
        <taxon>ecological metagenomes</taxon>
    </lineage>
</organism>
<sequence length="249" mass="26558">MRQFADLLTGLSYTPKQGQFRFDPAAAEPGAELVLGRRYGGEQPARLADIFAALEDIAHRPETAHHIATKLAVHFVSDTPDAGLVTAMTRAYMQSGGLLPSVYEAMLTHPAAWASLGAKVRQPFDFMAASLRALGVAPEALAGMPLVFVVRQMVGALARMGQPFQRAPGPNGWPEAAAAWIEPQTLAARIQWAMAVPGRIVPDLPDPREFVTAALGDAAGPGVKDAARQAETRREGVGLVLASADFNRR</sequence>
<reference evidence="1" key="1">
    <citation type="submission" date="2016-10" db="EMBL/GenBank/DDBJ databases">
        <title>Sequence of Gallionella enrichment culture.</title>
        <authorList>
            <person name="Poehlein A."/>
            <person name="Muehling M."/>
            <person name="Daniel R."/>
        </authorList>
    </citation>
    <scope>NUCLEOTIDE SEQUENCE</scope>
</reference>
<dbReference type="InterPro" id="IPR014917">
    <property type="entry name" value="DUF1800"/>
</dbReference>
<protein>
    <recommendedName>
        <fullName evidence="2">DUF1800 domain-containing protein</fullName>
    </recommendedName>
</protein>
<evidence type="ECO:0008006" key="2">
    <source>
        <dbReference type="Google" id="ProtNLM"/>
    </source>
</evidence>
<evidence type="ECO:0000313" key="1">
    <source>
        <dbReference type="EMBL" id="OIQ64095.1"/>
    </source>
</evidence>
<dbReference type="AlphaFoldDB" id="A0A1J5P8G3"/>
<comment type="caution">
    <text evidence="1">The sequence shown here is derived from an EMBL/GenBank/DDBJ whole genome shotgun (WGS) entry which is preliminary data.</text>
</comment>
<dbReference type="Pfam" id="PF08811">
    <property type="entry name" value="DUF1800"/>
    <property type="match status" value="1"/>
</dbReference>
<gene>
    <name evidence="1" type="ORF">GALL_543580</name>
</gene>
<dbReference type="EMBL" id="MLJW01008421">
    <property type="protein sequence ID" value="OIQ64095.1"/>
    <property type="molecule type" value="Genomic_DNA"/>
</dbReference>